<dbReference type="RefSeq" id="WP_271185899.1">
    <property type="nucleotide sequence ID" value="NZ_BSFE01000002.1"/>
</dbReference>
<reference evidence="12" key="1">
    <citation type="journal article" date="2014" name="Int. J. Syst. Evol. Microbiol.">
        <title>Complete genome sequence of Corynebacterium casei LMG S-19264T (=DSM 44701T), isolated from a smear-ripened cheese.</title>
        <authorList>
            <consortium name="US DOE Joint Genome Institute (JGI-PGF)"/>
            <person name="Walter F."/>
            <person name="Albersmeier A."/>
            <person name="Kalinowski J."/>
            <person name="Ruckert C."/>
        </authorList>
    </citation>
    <scope>NUCLEOTIDE SEQUENCE</scope>
    <source>
        <strain evidence="12">VKM B-1513</strain>
    </source>
</reference>
<keyword evidence="13" id="KW-1185">Reference proteome</keyword>
<dbReference type="Pfam" id="PF22692">
    <property type="entry name" value="LlgE_F_G_D1"/>
    <property type="match status" value="1"/>
</dbReference>
<dbReference type="InterPro" id="IPR020013">
    <property type="entry name" value="Flagellar_FlgE/F/G"/>
</dbReference>
<evidence type="ECO:0000256" key="4">
    <source>
        <dbReference type="ARBA" id="ARBA00023143"/>
    </source>
</evidence>
<sequence length="261" mass="27384">MRSLTTAATGMQAQQLNVEVISNNLANMNTTAFQRQRAQFQDLLYQNVQAMGMNSSDAGTIVPTGVQVGLGVQADSIYRITEQGPLSNTGNTYDLAISGRGYFRVQLPDGSDAYTRAGNFALSPEGEIVTSDGYTVAPGIAIPQGAREVSINAQGQVQALIDGQTEPSTVGQLELVTFFNEAGLEATGDNLYLESAASGTASVGTPGSPGYGIIRQGFVEGSNVNSVAEITALIQAQRAYEMNARVITASDEMLAASSNLR</sequence>
<dbReference type="NCBIfam" id="TIGR02488">
    <property type="entry name" value="flgG_G_neg"/>
    <property type="match status" value="1"/>
</dbReference>
<keyword evidence="4 8" id="KW-0975">Bacterial flagellum</keyword>
<dbReference type="GO" id="GO:0071978">
    <property type="term" value="P:bacterial-type flagellum-dependent swarming motility"/>
    <property type="evidence" value="ECO:0007669"/>
    <property type="project" value="TreeGrafter"/>
</dbReference>
<feature type="domain" description="Flagellar hook protein FlgE/F/G-like D1" evidence="11">
    <location>
        <begin position="96"/>
        <end position="159"/>
    </location>
</feature>
<dbReference type="InterPro" id="IPR010930">
    <property type="entry name" value="Flg_bb/hook_C_dom"/>
</dbReference>
<evidence type="ECO:0000313" key="13">
    <source>
        <dbReference type="Proteomes" id="UP001143486"/>
    </source>
</evidence>
<comment type="subcellular location">
    <subcellularLocation>
        <location evidence="1 8">Bacterial flagellum basal body</location>
    </subcellularLocation>
</comment>
<feature type="domain" description="Flagellar basal-body/hook protein C-terminal" evidence="10">
    <location>
        <begin position="215"/>
        <end position="260"/>
    </location>
</feature>
<dbReference type="EMBL" id="BSFE01000002">
    <property type="protein sequence ID" value="GLK51519.1"/>
    <property type="molecule type" value="Genomic_DNA"/>
</dbReference>
<keyword evidence="12" id="KW-0966">Cell projection</keyword>
<evidence type="ECO:0000256" key="3">
    <source>
        <dbReference type="ARBA" id="ARBA00017948"/>
    </source>
</evidence>
<evidence type="ECO:0000256" key="2">
    <source>
        <dbReference type="ARBA" id="ARBA00009677"/>
    </source>
</evidence>
<evidence type="ECO:0000256" key="6">
    <source>
        <dbReference type="ARBA" id="ARBA00032912"/>
    </source>
</evidence>
<dbReference type="Pfam" id="PF06429">
    <property type="entry name" value="Flg_bbr_C"/>
    <property type="match status" value="1"/>
</dbReference>
<evidence type="ECO:0000256" key="7">
    <source>
        <dbReference type="NCBIfam" id="TIGR02488"/>
    </source>
</evidence>
<dbReference type="Pfam" id="PF00460">
    <property type="entry name" value="Flg_bb_rod"/>
    <property type="match status" value="1"/>
</dbReference>
<dbReference type="GO" id="GO:0009426">
    <property type="term" value="C:bacterial-type flagellum basal body, distal rod"/>
    <property type="evidence" value="ECO:0007669"/>
    <property type="project" value="UniProtKB-UniRule"/>
</dbReference>
<accession>A0A9W6ILL2</accession>
<gene>
    <name evidence="12" type="primary">flgG</name>
    <name evidence="12" type="ORF">GCM10017621_10270</name>
</gene>
<dbReference type="NCBIfam" id="TIGR03506">
    <property type="entry name" value="FlgEFG_subfam"/>
    <property type="match status" value="2"/>
</dbReference>
<dbReference type="PROSITE" id="PS00588">
    <property type="entry name" value="FLAGELLA_BB_ROD"/>
    <property type="match status" value="1"/>
</dbReference>
<dbReference type="InterPro" id="IPR001444">
    <property type="entry name" value="Flag_bb_rod_N"/>
</dbReference>
<name>A0A9W6ILL2_9PROT</name>
<dbReference type="PANTHER" id="PTHR30435">
    <property type="entry name" value="FLAGELLAR PROTEIN"/>
    <property type="match status" value="1"/>
</dbReference>
<evidence type="ECO:0000256" key="1">
    <source>
        <dbReference type="ARBA" id="ARBA00004117"/>
    </source>
</evidence>
<comment type="subunit">
    <text evidence="5 8">The basal body constitutes a major portion of the flagellar organelle and consists of four rings (L,P,S, and M) mounted on a central rod. The rod consists of about 26 subunits of FlgG in the distal portion, and FlgB, FlgC and FlgF are thought to build up the proximal portion of the rod with about 6 subunits each.</text>
</comment>
<evidence type="ECO:0000259" key="9">
    <source>
        <dbReference type="Pfam" id="PF00460"/>
    </source>
</evidence>
<keyword evidence="12" id="KW-0969">Cilium</keyword>
<keyword evidence="12" id="KW-0282">Flagellum</keyword>
<organism evidence="12 13">
    <name type="scientific">Maricaulis virginensis</name>
    <dbReference type="NCBI Taxonomy" id="144022"/>
    <lineage>
        <taxon>Bacteria</taxon>
        <taxon>Pseudomonadati</taxon>
        <taxon>Pseudomonadota</taxon>
        <taxon>Alphaproteobacteria</taxon>
        <taxon>Maricaulales</taxon>
        <taxon>Maricaulaceae</taxon>
        <taxon>Maricaulis</taxon>
    </lineage>
</organism>
<feature type="domain" description="Flagellar basal body rod protein N-terminal" evidence="9">
    <location>
        <begin position="4"/>
        <end position="34"/>
    </location>
</feature>
<evidence type="ECO:0000256" key="8">
    <source>
        <dbReference type="RuleBase" id="RU362116"/>
    </source>
</evidence>
<dbReference type="InterPro" id="IPR012834">
    <property type="entry name" value="FlgG_G_neg"/>
</dbReference>
<evidence type="ECO:0000259" key="11">
    <source>
        <dbReference type="Pfam" id="PF22692"/>
    </source>
</evidence>
<dbReference type="InterPro" id="IPR019776">
    <property type="entry name" value="Flagellar_basal_body_rod_CS"/>
</dbReference>
<evidence type="ECO:0000313" key="12">
    <source>
        <dbReference type="EMBL" id="GLK51519.1"/>
    </source>
</evidence>
<proteinExistence type="inferred from homology"/>
<dbReference type="InterPro" id="IPR053967">
    <property type="entry name" value="LlgE_F_G-like_D1"/>
</dbReference>
<dbReference type="SUPFAM" id="SSF117143">
    <property type="entry name" value="Flagellar hook protein flgE"/>
    <property type="match status" value="1"/>
</dbReference>
<dbReference type="InterPro" id="IPR037925">
    <property type="entry name" value="FlgE/F/G-like"/>
</dbReference>
<reference evidence="12" key="2">
    <citation type="submission" date="2023-01" db="EMBL/GenBank/DDBJ databases">
        <authorList>
            <person name="Sun Q."/>
            <person name="Evtushenko L."/>
        </authorList>
    </citation>
    <scope>NUCLEOTIDE SEQUENCE</scope>
    <source>
        <strain evidence="12">VKM B-1513</strain>
    </source>
</reference>
<comment type="caution">
    <text evidence="12">The sequence shown here is derived from an EMBL/GenBank/DDBJ whole genome shotgun (WGS) entry which is preliminary data.</text>
</comment>
<evidence type="ECO:0000259" key="10">
    <source>
        <dbReference type="Pfam" id="PF06429"/>
    </source>
</evidence>
<comment type="similarity">
    <text evidence="2 8">Belongs to the flagella basal body rod proteins family.</text>
</comment>
<dbReference type="Proteomes" id="UP001143486">
    <property type="component" value="Unassembled WGS sequence"/>
</dbReference>
<dbReference type="AlphaFoldDB" id="A0A9W6ILL2"/>
<protein>
    <recommendedName>
        <fullName evidence="3 7">Flagellar basal-body rod protein FlgG</fullName>
    </recommendedName>
    <alternativeName>
        <fullName evidence="6 8">Distal rod protein</fullName>
    </alternativeName>
</protein>
<dbReference type="PANTHER" id="PTHR30435:SF19">
    <property type="entry name" value="FLAGELLAR BASAL-BODY ROD PROTEIN FLGG"/>
    <property type="match status" value="1"/>
</dbReference>
<evidence type="ECO:0000256" key="5">
    <source>
        <dbReference type="ARBA" id="ARBA00025933"/>
    </source>
</evidence>